<dbReference type="EMBL" id="CP058627">
    <property type="protein sequence ID" value="QLG89604.1"/>
    <property type="molecule type" value="Genomic_DNA"/>
</dbReference>
<keyword evidence="2" id="KW-1185">Reference proteome</keyword>
<organism evidence="1 2">
    <name type="scientific">Chitinibacter bivalviorum</name>
    <dbReference type="NCBI Taxonomy" id="2739434"/>
    <lineage>
        <taxon>Bacteria</taxon>
        <taxon>Pseudomonadati</taxon>
        <taxon>Pseudomonadota</taxon>
        <taxon>Betaproteobacteria</taxon>
        <taxon>Neisseriales</taxon>
        <taxon>Chitinibacteraceae</taxon>
        <taxon>Chitinibacter</taxon>
    </lineage>
</organism>
<name>A0A7H9BQU5_9NEIS</name>
<proteinExistence type="predicted"/>
<gene>
    <name evidence="1" type="ORF">HQ393_15860</name>
</gene>
<evidence type="ECO:0008006" key="3">
    <source>
        <dbReference type="Google" id="ProtNLM"/>
    </source>
</evidence>
<dbReference type="KEGG" id="chiz:HQ393_15860"/>
<accession>A0A7H9BQU5</accession>
<evidence type="ECO:0000313" key="1">
    <source>
        <dbReference type="EMBL" id="QLG89604.1"/>
    </source>
</evidence>
<dbReference type="Proteomes" id="UP000509597">
    <property type="component" value="Chromosome"/>
</dbReference>
<sequence>MQLLISNLPADTSVADVHALLTQQIGAAEPLDIRVESGEAGRNALAFIRYPEDSPEALGRVLDDKISGLHYKGHDLDAAVTHNFKG</sequence>
<evidence type="ECO:0000313" key="2">
    <source>
        <dbReference type="Proteomes" id="UP000509597"/>
    </source>
</evidence>
<dbReference type="AlphaFoldDB" id="A0A7H9BQU5"/>
<dbReference type="RefSeq" id="WP_179356474.1">
    <property type="nucleotide sequence ID" value="NZ_CP058627.1"/>
</dbReference>
<reference evidence="1 2" key="1">
    <citation type="submission" date="2020-07" db="EMBL/GenBank/DDBJ databases">
        <title>Complete genome sequence of Chitinibacter sp. 2T18.</title>
        <authorList>
            <person name="Bae J.-W."/>
            <person name="Choi J.-W."/>
        </authorList>
    </citation>
    <scope>NUCLEOTIDE SEQUENCE [LARGE SCALE GENOMIC DNA]</scope>
    <source>
        <strain evidence="1 2">2T18</strain>
    </source>
</reference>
<protein>
    <recommendedName>
        <fullName evidence="3">RNA-binding protein</fullName>
    </recommendedName>
</protein>